<comment type="caution">
    <text evidence="1">The sequence shown here is derived from an EMBL/GenBank/DDBJ whole genome shotgun (WGS) entry which is preliminary data.</text>
</comment>
<keyword evidence="2" id="KW-1185">Reference proteome</keyword>
<evidence type="ECO:0000313" key="1">
    <source>
        <dbReference type="EMBL" id="MDT0377257.1"/>
    </source>
</evidence>
<proteinExistence type="predicted"/>
<dbReference type="EMBL" id="JAVREQ010000001">
    <property type="protein sequence ID" value="MDT0377257.1"/>
    <property type="molecule type" value="Genomic_DNA"/>
</dbReference>
<dbReference type="RefSeq" id="WP_311671262.1">
    <property type="nucleotide sequence ID" value="NZ_JAVREQ010000001.1"/>
</dbReference>
<organism evidence="1 2">
    <name type="scientific">Streptomyces hazeniae</name>
    <dbReference type="NCBI Taxonomy" id="3075538"/>
    <lineage>
        <taxon>Bacteria</taxon>
        <taxon>Bacillati</taxon>
        <taxon>Actinomycetota</taxon>
        <taxon>Actinomycetes</taxon>
        <taxon>Kitasatosporales</taxon>
        <taxon>Streptomycetaceae</taxon>
        <taxon>Streptomyces</taxon>
    </lineage>
</organism>
<reference evidence="2" key="1">
    <citation type="submission" date="2023-07" db="EMBL/GenBank/DDBJ databases">
        <title>30 novel species of actinomycetes from the DSMZ collection.</title>
        <authorList>
            <person name="Nouioui I."/>
        </authorList>
    </citation>
    <scope>NUCLEOTIDE SEQUENCE [LARGE SCALE GENOMIC DNA]</scope>
    <source>
        <strain evidence="2">DSM 42041</strain>
    </source>
</reference>
<sequence length="86" mass="9357">MNRIIRIRNTEDAVATIAAYVTKTLAGIAPGHDLETVGQQMTTDRALTTIRTAYEHRTTAKGDTPKDAVTAVGVRLIHAYRAQHGL</sequence>
<gene>
    <name evidence="1" type="ORF">RM572_00510</name>
</gene>
<protein>
    <submittedName>
        <fullName evidence="1">Uncharacterized protein</fullName>
    </submittedName>
</protein>
<accession>A0ABU2NLA9</accession>
<name>A0ABU2NLA9_9ACTN</name>
<dbReference type="Proteomes" id="UP001183414">
    <property type="component" value="Unassembled WGS sequence"/>
</dbReference>
<evidence type="ECO:0000313" key="2">
    <source>
        <dbReference type="Proteomes" id="UP001183414"/>
    </source>
</evidence>